<comment type="caution">
    <text evidence="1">The sequence shown here is derived from an EMBL/GenBank/DDBJ whole genome shotgun (WGS) entry which is preliminary data.</text>
</comment>
<proteinExistence type="predicted"/>
<reference evidence="1 2" key="1">
    <citation type="journal article" date="2018" name="Cell">
        <title>The Chara Genome: Secondary Complexity and Implications for Plant Terrestrialization.</title>
        <authorList>
            <person name="Nishiyama T."/>
            <person name="Sakayama H."/>
            <person name="Vries J.D."/>
            <person name="Buschmann H."/>
            <person name="Saint-Marcoux D."/>
            <person name="Ullrich K.K."/>
            <person name="Haas F.B."/>
            <person name="Vanderstraeten L."/>
            <person name="Becker D."/>
            <person name="Lang D."/>
            <person name="Vosolsobe S."/>
            <person name="Rombauts S."/>
            <person name="Wilhelmsson P.K.I."/>
            <person name="Janitza P."/>
            <person name="Kern R."/>
            <person name="Heyl A."/>
            <person name="Rumpler F."/>
            <person name="Villalobos L.I.A.C."/>
            <person name="Clay J.M."/>
            <person name="Skokan R."/>
            <person name="Toyoda A."/>
            <person name="Suzuki Y."/>
            <person name="Kagoshima H."/>
            <person name="Schijlen E."/>
            <person name="Tajeshwar N."/>
            <person name="Catarino B."/>
            <person name="Hetherington A.J."/>
            <person name="Saltykova A."/>
            <person name="Bonnot C."/>
            <person name="Breuninger H."/>
            <person name="Symeonidi A."/>
            <person name="Radhakrishnan G.V."/>
            <person name="Van Nieuwerburgh F."/>
            <person name="Deforce D."/>
            <person name="Chang C."/>
            <person name="Karol K.G."/>
            <person name="Hedrich R."/>
            <person name="Ulvskov P."/>
            <person name="Glockner G."/>
            <person name="Delwiche C.F."/>
            <person name="Petrasek J."/>
            <person name="Van de Peer Y."/>
            <person name="Friml J."/>
            <person name="Beilby M."/>
            <person name="Dolan L."/>
            <person name="Kohara Y."/>
            <person name="Sugano S."/>
            <person name="Fujiyama A."/>
            <person name="Delaux P.-M."/>
            <person name="Quint M."/>
            <person name="TheiBen G."/>
            <person name="Hagemann M."/>
            <person name="Harholt J."/>
            <person name="Dunand C."/>
            <person name="Zachgo S."/>
            <person name="Langdale J."/>
            <person name="Maumus F."/>
            <person name="Straeten D.V.D."/>
            <person name="Gould S.B."/>
            <person name="Rensing S.A."/>
        </authorList>
    </citation>
    <scope>NUCLEOTIDE SEQUENCE [LARGE SCALE GENOMIC DNA]</scope>
    <source>
        <strain evidence="1 2">S276</strain>
    </source>
</reference>
<dbReference type="EMBL" id="BFEA01000265">
    <property type="protein sequence ID" value="GBG77329.1"/>
    <property type="molecule type" value="Genomic_DNA"/>
</dbReference>
<protein>
    <submittedName>
        <fullName evidence="1">Uncharacterized protein</fullName>
    </submittedName>
</protein>
<keyword evidence="2" id="KW-1185">Reference proteome</keyword>
<sequence length="81" mass="8774">MNARQSNQGACFIDQPLIELGWVSCTSEGARFVEQVNVTMEIPLELCSIRSTRKKDGDSGLTRYVVDGGDHNAALWGGAVC</sequence>
<evidence type="ECO:0000313" key="2">
    <source>
        <dbReference type="Proteomes" id="UP000265515"/>
    </source>
</evidence>
<accession>A0A388L4S8</accession>
<gene>
    <name evidence="1" type="ORF">CBR_g23660</name>
</gene>
<organism evidence="1 2">
    <name type="scientific">Chara braunii</name>
    <name type="common">Braun's stonewort</name>
    <dbReference type="NCBI Taxonomy" id="69332"/>
    <lineage>
        <taxon>Eukaryota</taxon>
        <taxon>Viridiplantae</taxon>
        <taxon>Streptophyta</taxon>
        <taxon>Charophyceae</taxon>
        <taxon>Charales</taxon>
        <taxon>Characeae</taxon>
        <taxon>Chara</taxon>
    </lineage>
</organism>
<dbReference type="AlphaFoldDB" id="A0A388L4S8"/>
<dbReference type="Proteomes" id="UP000265515">
    <property type="component" value="Unassembled WGS sequence"/>
</dbReference>
<name>A0A388L4S8_CHABU</name>
<evidence type="ECO:0000313" key="1">
    <source>
        <dbReference type="EMBL" id="GBG77329.1"/>
    </source>
</evidence>
<dbReference type="Gramene" id="GBG77329">
    <property type="protein sequence ID" value="GBG77329"/>
    <property type="gene ID" value="CBR_g23660"/>
</dbReference>